<dbReference type="KEGG" id="wvi:Weevi_1690"/>
<gene>
    <name evidence="2" type="ordered locus">Weevi_1690</name>
</gene>
<dbReference type="STRING" id="865938.Weevi_1690"/>
<name>F0NZV9_WEEVC</name>
<dbReference type="InterPro" id="IPR009937">
    <property type="entry name" value="Phage_holin_3_6"/>
</dbReference>
<keyword evidence="1" id="KW-0472">Membrane</keyword>
<accession>F0NZV9</accession>
<dbReference type="Proteomes" id="UP000008641">
    <property type="component" value="Chromosome"/>
</dbReference>
<keyword evidence="3" id="KW-1185">Reference proteome</keyword>
<feature type="transmembrane region" description="Helical" evidence="1">
    <location>
        <begin position="63"/>
        <end position="84"/>
    </location>
</feature>
<sequence>MFKDLKNHINNRITLVKYEIVDSTSHMISSAVYILIMAVLGFFLLLIGSIAAGFLLGKVFDDNGLGFLAITGLYCLFLLIGILFRKKIKLSITNTAVFNSMNALTNQNKDEEED</sequence>
<dbReference type="AlphaFoldDB" id="F0NZV9"/>
<evidence type="ECO:0008006" key="4">
    <source>
        <dbReference type="Google" id="ProtNLM"/>
    </source>
</evidence>
<dbReference type="OrthoDB" id="1448846at2"/>
<dbReference type="RefSeq" id="WP_013598772.1">
    <property type="nucleotide sequence ID" value="NC_015144.1"/>
</dbReference>
<dbReference type="eggNOG" id="ENOG5030ZXT">
    <property type="taxonomic scope" value="Bacteria"/>
</dbReference>
<dbReference type="EMBL" id="CP002455">
    <property type="protein sequence ID" value="ADX68383.1"/>
    <property type="molecule type" value="Genomic_DNA"/>
</dbReference>
<evidence type="ECO:0000313" key="2">
    <source>
        <dbReference type="EMBL" id="ADX68383.1"/>
    </source>
</evidence>
<proteinExistence type="predicted"/>
<feature type="transmembrane region" description="Helical" evidence="1">
    <location>
        <begin position="32"/>
        <end position="57"/>
    </location>
</feature>
<reference evidence="2 3" key="1">
    <citation type="journal article" date="2011" name="Stand. Genomic Sci.">
        <title>Complete genome sequence of Weeksella virosa type strain (9751).</title>
        <authorList>
            <person name="Lang E."/>
            <person name="Teshima H."/>
            <person name="Lucas S."/>
            <person name="Lapidus A."/>
            <person name="Hammon N."/>
            <person name="Deshpande S."/>
            <person name="Nolan M."/>
            <person name="Cheng J.F."/>
            <person name="Pitluck S."/>
            <person name="Liolios K."/>
            <person name="Pagani I."/>
            <person name="Mikhailova N."/>
            <person name="Ivanova N."/>
            <person name="Mavromatis K."/>
            <person name="Pati A."/>
            <person name="Tapia R."/>
            <person name="Han C."/>
            <person name="Goodwin L."/>
            <person name="Chen A."/>
            <person name="Palaniappan K."/>
            <person name="Land M."/>
            <person name="Hauser L."/>
            <person name="Chang Y.J."/>
            <person name="Jeffries C.D."/>
            <person name="Brambilla E.M."/>
            <person name="Kopitz M."/>
            <person name="Rohde M."/>
            <person name="Goker M."/>
            <person name="Tindall B.J."/>
            <person name="Detter J.C."/>
            <person name="Woyke T."/>
            <person name="Bristow J."/>
            <person name="Eisen J.A."/>
            <person name="Markowitz V."/>
            <person name="Hugenholtz P."/>
            <person name="Klenk H.P."/>
            <person name="Kyrpides N.C."/>
        </authorList>
    </citation>
    <scope>NUCLEOTIDE SEQUENCE [LARGE SCALE GENOMIC DNA]</scope>
    <source>
        <strain evidence="3">ATCC 43766 / DSM 16922 / JCM 21250 / NBRC 16016 / NCTC 11634 / CL345/78</strain>
    </source>
</reference>
<evidence type="ECO:0000313" key="3">
    <source>
        <dbReference type="Proteomes" id="UP000008641"/>
    </source>
</evidence>
<reference evidence="3" key="2">
    <citation type="journal article" date="2011" name="Stand. Genomic Sci.">
        <title>Complete genome sequence of Weeksella virosa type strain (9751T).</title>
        <authorList>
            <person name="Lang E."/>
            <person name="Teshima H."/>
            <person name="Lucas S."/>
            <person name="Lapidus A."/>
            <person name="Hammon N."/>
            <person name="Deshpande S."/>
            <person name="Nolan M."/>
            <person name="Cheng J."/>
            <person name="Pitluck S."/>
            <person name="Liolios K."/>
            <person name="Pagani I."/>
            <person name="Mikhailova N."/>
            <person name="Ivanova N."/>
            <person name="Mavromatis K."/>
            <person name="Pati A."/>
            <person name="Tapia R."/>
            <person name="Han C."/>
            <person name="Goodwin L."/>
            <person name="Chen A."/>
            <person name="Palaniappan K."/>
            <person name="Land M."/>
            <person name="Hauser L."/>
            <person name="Chang Y."/>
            <person name="Jeffries C."/>
            <person name="Brambilla E."/>
            <person name="Kopitz M."/>
            <person name="Rohde M."/>
            <person name="Goker M."/>
            <person name="Tindall B."/>
            <person name="Detter J."/>
            <person name="Woyke T."/>
            <person name="Bristow J."/>
            <person name="Eisen J."/>
            <person name="Markowitz V."/>
            <person name="Hugenholtz P."/>
            <person name="Klenk H."/>
            <person name="Kyrpides N."/>
        </authorList>
    </citation>
    <scope>NUCLEOTIDE SEQUENCE [LARGE SCALE GENOMIC DNA]</scope>
    <source>
        <strain evidence="3">ATCC 43766 / DSM 16922 / JCM 21250 / NBRC 16016 / NCTC 11634 / CL345/78</strain>
    </source>
</reference>
<dbReference type="Pfam" id="PF07332">
    <property type="entry name" value="Phage_holin_3_6"/>
    <property type="match status" value="1"/>
</dbReference>
<keyword evidence="1" id="KW-1133">Transmembrane helix</keyword>
<evidence type="ECO:0000256" key="1">
    <source>
        <dbReference type="SAM" id="Phobius"/>
    </source>
</evidence>
<organism evidence="2 3">
    <name type="scientific">Weeksella virosa (strain ATCC 43766 / DSM 16922 / JCM 21250 / CCUG 30538 / CDC 9751 / IAM 14551 / NBRC 16016 / NCTC 11634 / CL345/78)</name>
    <dbReference type="NCBI Taxonomy" id="865938"/>
    <lineage>
        <taxon>Bacteria</taxon>
        <taxon>Pseudomonadati</taxon>
        <taxon>Bacteroidota</taxon>
        <taxon>Flavobacteriia</taxon>
        <taxon>Flavobacteriales</taxon>
        <taxon>Weeksellaceae</taxon>
        <taxon>Weeksella</taxon>
    </lineage>
</organism>
<dbReference type="HOGENOM" id="CLU_2120136_0_0_10"/>
<keyword evidence="1" id="KW-0812">Transmembrane</keyword>
<protein>
    <recommendedName>
        <fullName evidence="4">Holin-X, holin superfamily III</fullName>
    </recommendedName>
</protein>